<keyword evidence="2 5" id="KW-0689">Ribosomal protein</keyword>
<keyword evidence="5" id="KW-0820">tRNA-binding</keyword>
<feature type="domain" description="Large ribosomal subunit protein uL5 C-terminal" evidence="8">
    <location>
        <begin position="85"/>
        <end position="180"/>
    </location>
</feature>
<sequence>MSRLKIKYRAEIQSKLQEEFGIKNKMAIPTLKKIVVNVGVGEAKDNQGVLDTVVKEVSQISGQKAVITKAKKSISGFKVGKGQSVGVMVTLRGDRMYDFLDKLVTIALPKVRDFRGLSRDAFDNQGNYTLGLREQTLFPEISFHGSSQSGKMRGLEISMVTTAQNKEQGRRLLELLGVPFKKEQL</sequence>
<comment type="similarity">
    <text evidence="1 5 6">Belongs to the universal ribosomal protein uL5 family.</text>
</comment>
<evidence type="ECO:0000256" key="2">
    <source>
        <dbReference type="ARBA" id="ARBA00022980"/>
    </source>
</evidence>
<dbReference type="InterPro" id="IPR020929">
    <property type="entry name" value="Ribosomal_uL5_CS"/>
</dbReference>
<keyword evidence="3 5" id="KW-0687">Ribonucleoprotein</keyword>
<dbReference type="InterPro" id="IPR020930">
    <property type="entry name" value="Ribosomal_uL5_bac-type"/>
</dbReference>
<dbReference type="InterPro" id="IPR031310">
    <property type="entry name" value="Ribosomal_uL5_N"/>
</dbReference>
<keyword evidence="5" id="KW-0694">RNA-binding</keyword>
<organism evidence="9 10">
    <name type="scientific">Candidatus Daviesbacteria bacterium RIFCSPLOWO2_01_FULL_40_24</name>
    <dbReference type="NCBI Taxonomy" id="1797787"/>
    <lineage>
        <taxon>Bacteria</taxon>
        <taxon>Candidatus Daviesiibacteriota</taxon>
    </lineage>
</organism>
<dbReference type="GO" id="GO:0003735">
    <property type="term" value="F:structural constituent of ribosome"/>
    <property type="evidence" value="ECO:0007669"/>
    <property type="project" value="InterPro"/>
</dbReference>
<dbReference type="Gene3D" id="3.30.1440.10">
    <property type="match status" value="1"/>
</dbReference>
<dbReference type="FunFam" id="3.30.1440.10:FF:000001">
    <property type="entry name" value="50S ribosomal protein L5"/>
    <property type="match status" value="1"/>
</dbReference>
<dbReference type="GO" id="GO:1990904">
    <property type="term" value="C:ribonucleoprotein complex"/>
    <property type="evidence" value="ECO:0007669"/>
    <property type="project" value="UniProtKB-KW"/>
</dbReference>
<dbReference type="GO" id="GO:0005840">
    <property type="term" value="C:ribosome"/>
    <property type="evidence" value="ECO:0007669"/>
    <property type="project" value="UniProtKB-KW"/>
</dbReference>
<accession>A0A1F5MJT2</accession>
<protein>
    <recommendedName>
        <fullName evidence="4 5">Large ribosomal subunit protein uL5</fullName>
    </recommendedName>
</protein>
<reference evidence="9 10" key="1">
    <citation type="journal article" date="2016" name="Nat. Commun.">
        <title>Thousands of microbial genomes shed light on interconnected biogeochemical processes in an aquifer system.</title>
        <authorList>
            <person name="Anantharaman K."/>
            <person name="Brown C.T."/>
            <person name="Hug L.A."/>
            <person name="Sharon I."/>
            <person name="Castelle C.J."/>
            <person name="Probst A.J."/>
            <person name="Thomas B.C."/>
            <person name="Singh A."/>
            <person name="Wilkins M.J."/>
            <person name="Karaoz U."/>
            <person name="Brodie E.L."/>
            <person name="Williams K.H."/>
            <person name="Hubbard S.S."/>
            <person name="Banfield J.F."/>
        </authorList>
    </citation>
    <scope>NUCLEOTIDE SEQUENCE [LARGE SCALE GENOMIC DNA]</scope>
</reference>
<evidence type="ECO:0000259" key="7">
    <source>
        <dbReference type="Pfam" id="PF00281"/>
    </source>
</evidence>
<comment type="function">
    <text evidence="5">This is 1 of the proteins that bind and probably mediate the attachment of the 5S RNA into the large ribosomal subunit, where it forms part of the central protuberance. In the 70S ribosome it contacts protein S13 of the 30S subunit (bridge B1b), connecting the 2 subunits; this bridge is implicated in subunit movement. Contacts the P site tRNA; the 5S rRNA and some of its associated proteins might help stabilize positioning of ribosome-bound tRNAs.</text>
</comment>
<feature type="domain" description="Large ribosomal subunit protein uL5 N-terminal" evidence="7">
    <location>
        <begin position="24"/>
        <end position="79"/>
    </location>
</feature>
<gene>
    <name evidence="5" type="primary">rplE</name>
    <name evidence="9" type="ORF">A3B49_03015</name>
</gene>
<dbReference type="GO" id="GO:0006412">
    <property type="term" value="P:translation"/>
    <property type="evidence" value="ECO:0007669"/>
    <property type="project" value="UniProtKB-UniRule"/>
</dbReference>
<proteinExistence type="inferred from homology"/>
<dbReference type="AlphaFoldDB" id="A0A1F5MJT2"/>
<dbReference type="GO" id="GO:0019843">
    <property type="term" value="F:rRNA binding"/>
    <property type="evidence" value="ECO:0007669"/>
    <property type="project" value="UniProtKB-UniRule"/>
</dbReference>
<dbReference type="PANTHER" id="PTHR11994">
    <property type="entry name" value="60S RIBOSOMAL PROTEIN L11-RELATED"/>
    <property type="match status" value="1"/>
</dbReference>
<dbReference type="HAMAP" id="MF_01333_B">
    <property type="entry name" value="Ribosomal_uL5_B"/>
    <property type="match status" value="1"/>
</dbReference>
<evidence type="ECO:0000256" key="1">
    <source>
        <dbReference type="ARBA" id="ARBA00008553"/>
    </source>
</evidence>
<dbReference type="EMBL" id="MFDO01000015">
    <property type="protein sequence ID" value="OGE65634.1"/>
    <property type="molecule type" value="Genomic_DNA"/>
</dbReference>
<dbReference type="InterPro" id="IPR022803">
    <property type="entry name" value="Ribosomal_uL5_dom_sf"/>
</dbReference>
<name>A0A1F5MJT2_9BACT</name>
<dbReference type="GO" id="GO:0000049">
    <property type="term" value="F:tRNA binding"/>
    <property type="evidence" value="ECO:0007669"/>
    <property type="project" value="UniProtKB-UniRule"/>
</dbReference>
<comment type="subunit">
    <text evidence="5">Part of the 50S ribosomal subunit; part of the 5S rRNA/L5/L18/L25 subcomplex. Contacts the 5S rRNA and the P site tRNA. Forms a bridge to the 30S subunit in the 70S ribosome.</text>
</comment>
<evidence type="ECO:0000313" key="10">
    <source>
        <dbReference type="Proteomes" id="UP000178017"/>
    </source>
</evidence>
<evidence type="ECO:0000259" key="8">
    <source>
        <dbReference type="Pfam" id="PF00673"/>
    </source>
</evidence>
<dbReference type="InterPro" id="IPR031309">
    <property type="entry name" value="Ribosomal_uL5_C"/>
</dbReference>
<keyword evidence="5" id="KW-0699">rRNA-binding</keyword>
<evidence type="ECO:0000256" key="6">
    <source>
        <dbReference type="RuleBase" id="RU003930"/>
    </source>
</evidence>
<evidence type="ECO:0000256" key="4">
    <source>
        <dbReference type="ARBA" id="ARBA00035245"/>
    </source>
</evidence>
<dbReference type="Proteomes" id="UP000178017">
    <property type="component" value="Unassembled WGS sequence"/>
</dbReference>
<dbReference type="NCBIfam" id="NF000585">
    <property type="entry name" value="PRK00010.1"/>
    <property type="match status" value="1"/>
</dbReference>
<evidence type="ECO:0000256" key="5">
    <source>
        <dbReference type="HAMAP-Rule" id="MF_01333"/>
    </source>
</evidence>
<dbReference type="InterPro" id="IPR002132">
    <property type="entry name" value="Ribosomal_uL5"/>
</dbReference>
<dbReference type="Pfam" id="PF00281">
    <property type="entry name" value="Ribosomal_L5"/>
    <property type="match status" value="1"/>
</dbReference>
<evidence type="ECO:0000256" key="3">
    <source>
        <dbReference type="ARBA" id="ARBA00023274"/>
    </source>
</evidence>
<dbReference type="SUPFAM" id="SSF55282">
    <property type="entry name" value="RL5-like"/>
    <property type="match status" value="1"/>
</dbReference>
<evidence type="ECO:0000313" key="9">
    <source>
        <dbReference type="EMBL" id="OGE65634.1"/>
    </source>
</evidence>
<comment type="caution">
    <text evidence="9">The sequence shown here is derived from an EMBL/GenBank/DDBJ whole genome shotgun (WGS) entry which is preliminary data.</text>
</comment>
<dbReference type="PIRSF" id="PIRSF002161">
    <property type="entry name" value="Ribosomal_L5"/>
    <property type="match status" value="1"/>
</dbReference>
<dbReference type="PROSITE" id="PS00358">
    <property type="entry name" value="RIBOSOMAL_L5"/>
    <property type="match status" value="1"/>
</dbReference>
<dbReference type="Pfam" id="PF00673">
    <property type="entry name" value="Ribosomal_L5_C"/>
    <property type="match status" value="1"/>
</dbReference>